<feature type="region of interest" description="Disordered" evidence="1">
    <location>
        <begin position="18"/>
        <end position="44"/>
    </location>
</feature>
<dbReference type="EMBL" id="MN739481">
    <property type="protein sequence ID" value="QHT07396.1"/>
    <property type="molecule type" value="Genomic_DNA"/>
</dbReference>
<accession>A0A6C0CRA1</accession>
<name>A0A6C0CRA1_9ZZZZ</name>
<proteinExistence type="predicted"/>
<organism evidence="2">
    <name type="scientific">viral metagenome</name>
    <dbReference type="NCBI Taxonomy" id="1070528"/>
    <lineage>
        <taxon>unclassified sequences</taxon>
        <taxon>metagenomes</taxon>
        <taxon>organismal metagenomes</taxon>
    </lineage>
</organism>
<evidence type="ECO:0000313" key="2">
    <source>
        <dbReference type="EMBL" id="QHT07396.1"/>
    </source>
</evidence>
<sequence length="66" mass="7330">MPTTLMQAIEALPTFVFKTPTKPPKPHNGWAPARPSQKSGHHDHVARQLFESETKTFANAVPNPNK</sequence>
<reference evidence="2" key="1">
    <citation type="journal article" date="2020" name="Nature">
        <title>Giant virus diversity and host interactions through global metagenomics.</title>
        <authorList>
            <person name="Schulz F."/>
            <person name="Roux S."/>
            <person name="Paez-Espino D."/>
            <person name="Jungbluth S."/>
            <person name="Walsh D.A."/>
            <person name="Denef V.J."/>
            <person name="McMahon K.D."/>
            <person name="Konstantinidis K.T."/>
            <person name="Eloe-Fadrosh E.A."/>
            <person name="Kyrpides N.C."/>
            <person name="Woyke T."/>
        </authorList>
    </citation>
    <scope>NUCLEOTIDE SEQUENCE</scope>
    <source>
        <strain evidence="2">GVMAG-M-3300021963-12</strain>
    </source>
</reference>
<protein>
    <submittedName>
        <fullName evidence="2">Uncharacterized protein</fullName>
    </submittedName>
</protein>
<evidence type="ECO:0000256" key="1">
    <source>
        <dbReference type="SAM" id="MobiDB-lite"/>
    </source>
</evidence>
<dbReference type="AlphaFoldDB" id="A0A6C0CRA1"/>